<dbReference type="PROSITE" id="PS50011">
    <property type="entry name" value="PROTEIN_KINASE_DOM"/>
    <property type="match status" value="1"/>
</dbReference>
<dbReference type="CDD" id="cd14014">
    <property type="entry name" value="STKc_PknB_like"/>
    <property type="match status" value="1"/>
</dbReference>
<dbReference type="Gene3D" id="3.30.200.20">
    <property type="entry name" value="Phosphorylase Kinase, domain 1"/>
    <property type="match status" value="1"/>
</dbReference>
<dbReference type="PANTHER" id="PTHR24363">
    <property type="entry name" value="SERINE/THREONINE PROTEIN KINASE"/>
    <property type="match status" value="1"/>
</dbReference>
<dbReference type="Pfam" id="PF00069">
    <property type="entry name" value="Pkinase"/>
    <property type="match status" value="1"/>
</dbReference>
<feature type="transmembrane region" description="Helical" evidence="3">
    <location>
        <begin position="307"/>
        <end position="331"/>
    </location>
</feature>
<sequence length="449" mass="50397">MLAVGRVLGDRYRVERLLGGGGVRETWLAVDLESDRLVVVKLLGFGAAVGWENVKLFEREALVLKQLNHPQIPRYRDYFCFSDRVLWFVLVEDYVPGCSFAQLLAQGRKFSEPDVENVAISVLQILIYLHELSPPVLHRDLKPSNLILGDDDSVYLVDFGAVQDRVAVSGGTFTVVGTYGYAPMEQFSGRAVFASDLYALGTTLIHLVTGISPADLPQKDLRLQFRDLVSVSPFLVQWLEYLTEPAPERRPQTARQALDLLQAKQPIERGLAKTFKPSDTRIRLKKSIDELNIFIPAIGINISNIPFLLISTVFITPFLAVGAIFGIGFLLRPGLLSIIPAVLIGAVLAPFVVLWFRHLESSFSSTQICLDKDEFIILSKLFGFIYRQQQGCSQEIQDVFLEAMNETIEQPNKALAIETGGKKYFVSPPLTDVERRWLIQEIKSWLNVE</sequence>
<dbReference type="PROSITE" id="PS00108">
    <property type="entry name" value="PROTEIN_KINASE_ST"/>
    <property type="match status" value="1"/>
</dbReference>
<proteinExistence type="predicted"/>
<dbReference type="SMART" id="SM00220">
    <property type="entry name" value="S_TKc"/>
    <property type="match status" value="1"/>
</dbReference>
<organism evidence="5 6">
    <name type="scientific">Aliterella atlantica CENA595</name>
    <dbReference type="NCBI Taxonomy" id="1618023"/>
    <lineage>
        <taxon>Bacteria</taxon>
        <taxon>Bacillati</taxon>
        <taxon>Cyanobacteriota</taxon>
        <taxon>Cyanophyceae</taxon>
        <taxon>Chroococcidiopsidales</taxon>
        <taxon>Aliterellaceae</taxon>
        <taxon>Aliterella</taxon>
    </lineage>
</organism>
<evidence type="ECO:0000256" key="1">
    <source>
        <dbReference type="ARBA" id="ARBA00022741"/>
    </source>
</evidence>
<dbReference type="InterPro" id="IPR011009">
    <property type="entry name" value="Kinase-like_dom_sf"/>
</dbReference>
<dbReference type="EMBL" id="JYON01000042">
    <property type="protein sequence ID" value="KJH69495.1"/>
    <property type="molecule type" value="Genomic_DNA"/>
</dbReference>
<dbReference type="PATRIC" id="fig|1618023.3.peg.4555"/>
<evidence type="ECO:0000256" key="3">
    <source>
        <dbReference type="SAM" id="Phobius"/>
    </source>
</evidence>
<accession>A0A0D8ZL85</accession>
<dbReference type="GO" id="GO:0005524">
    <property type="term" value="F:ATP binding"/>
    <property type="evidence" value="ECO:0007669"/>
    <property type="project" value="UniProtKB-KW"/>
</dbReference>
<evidence type="ECO:0000313" key="6">
    <source>
        <dbReference type="Proteomes" id="UP000032452"/>
    </source>
</evidence>
<feature type="transmembrane region" description="Helical" evidence="3">
    <location>
        <begin position="337"/>
        <end position="356"/>
    </location>
</feature>
<evidence type="ECO:0000313" key="5">
    <source>
        <dbReference type="EMBL" id="KJH69495.1"/>
    </source>
</evidence>
<keyword evidence="3" id="KW-0812">Transmembrane</keyword>
<dbReference type="STRING" id="1618023.UH38_23595"/>
<keyword evidence="3" id="KW-0472">Membrane</keyword>
<dbReference type="Gene3D" id="1.10.510.10">
    <property type="entry name" value="Transferase(Phosphotransferase) domain 1"/>
    <property type="match status" value="1"/>
</dbReference>
<comment type="caution">
    <text evidence="5">The sequence shown here is derived from an EMBL/GenBank/DDBJ whole genome shotgun (WGS) entry which is preliminary data.</text>
</comment>
<dbReference type="PANTHER" id="PTHR24363:SF7">
    <property type="entry name" value="SERINE_THREONINE-PROTEIN KINASE-LIKE PROTEIN E"/>
    <property type="match status" value="1"/>
</dbReference>
<keyword evidence="3" id="KW-1133">Transmembrane helix</keyword>
<protein>
    <recommendedName>
        <fullName evidence="4">Protein kinase domain-containing protein</fullName>
    </recommendedName>
</protein>
<dbReference type="OrthoDB" id="5518868at2"/>
<gene>
    <name evidence="5" type="ORF">UH38_23595</name>
</gene>
<evidence type="ECO:0000256" key="2">
    <source>
        <dbReference type="ARBA" id="ARBA00022840"/>
    </source>
</evidence>
<evidence type="ECO:0000259" key="4">
    <source>
        <dbReference type="PROSITE" id="PS50011"/>
    </source>
</evidence>
<dbReference type="AlphaFoldDB" id="A0A0D8ZL85"/>
<dbReference type="InterPro" id="IPR000719">
    <property type="entry name" value="Prot_kinase_dom"/>
</dbReference>
<dbReference type="InterPro" id="IPR008271">
    <property type="entry name" value="Ser/Thr_kinase_AS"/>
</dbReference>
<keyword evidence="1" id="KW-0547">Nucleotide-binding</keyword>
<name>A0A0D8ZL85_9CYAN</name>
<dbReference type="GO" id="GO:0004674">
    <property type="term" value="F:protein serine/threonine kinase activity"/>
    <property type="evidence" value="ECO:0007669"/>
    <property type="project" value="TreeGrafter"/>
</dbReference>
<keyword evidence="6" id="KW-1185">Reference proteome</keyword>
<reference evidence="5 6" key="1">
    <citation type="submission" date="2015-02" db="EMBL/GenBank/DDBJ databases">
        <title>Draft genome of a novel marine cyanobacterium (Chroococcales) isolated from South Atlantic Ocean.</title>
        <authorList>
            <person name="Rigonato J."/>
            <person name="Alvarenga D.O."/>
            <person name="Branco L.H."/>
            <person name="Varani A.M."/>
            <person name="Brandini F.P."/>
            <person name="Fiore M.F."/>
        </authorList>
    </citation>
    <scope>NUCLEOTIDE SEQUENCE [LARGE SCALE GENOMIC DNA]</scope>
    <source>
        <strain evidence="5 6">CENA595</strain>
    </source>
</reference>
<dbReference type="Proteomes" id="UP000032452">
    <property type="component" value="Unassembled WGS sequence"/>
</dbReference>
<dbReference type="SUPFAM" id="SSF56112">
    <property type="entry name" value="Protein kinase-like (PK-like)"/>
    <property type="match status" value="1"/>
</dbReference>
<keyword evidence="2" id="KW-0067">ATP-binding</keyword>
<feature type="domain" description="Protein kinase" evidence="4">
    <location>
        <begin position="12"/>
        <end position="261"/>
    </location>
</feature>